<dbReference type="InterPro" id="IPR029058">
    <property type="entry name" value="AB_hydrolase_fold"/>
</dbReference>
<dbReference type="GO" id="GO:0016787">
    <property type="term" value="F:hydrolase activity"/>
    <property type="evidence" value="ECO:0007669"/>
    <property type="project" value="UniProtKB-KW"/>
</dbReference>
<dbReference type="RefSeq" id="WP_046765766.1">
    <property type="nucleotide sequence ID" value="NZ_LBIC01000012.1"/>
</dbReference>
<reference evidence="2 3" key="1">
    <citation type="submission" date="2015-04" db="EMBL/GenBank/DDBJ databases">
        <title>Genome sequence of aromatic hydrocarbons-degrading Sphingobium chungbukense DJ77.</title>
        <authorList>
            <person name="Kim Y.-C."/>
            <person name="Chae J.-C."/>
        </authorList>
    </citation>
    <scope>NUCLEOTIDE SEQUENCE [LARGE SCALE GENOMIC DNA]</scope>
    <source>
        <strain evidence="2 3">DJ77</strain>
    </source>
</reference>
<sequence length="279" mass="30446">MVTVIEQGRGQTVRALELDTNYHEAGAGSPVVLLHGSGPGVSAWTNWKRVIPALSGSFRVIAPDMAGFGYTERDPDLKYDIKLWVKHLIAFLDALGVEKASLVGNSFGGSLALAAAARFPDRFDRLVLMGTPCDKFVMTPGLRAGWDYQPSRENMRSAMSHFPFDANFITDELVEDRYQASLIPGAQEGLRKLLVKPNDEGDTPLSGMPTSVVENIPHPTLVLHGREDRVIPVEMGILLARTLPNAELHMFGQCGHWVQAERFGPFISLASAHLSKASA</sequence>
<keyword evidence="2" id="KW-0378">Hydrolase</keyword>
<dbReference type="STRING" id="56193.YP76_22190"/>
<evidence type="ECO:0000313" key="3">
    <source>
        <dbReference type="Proteomes" id="UP000033874"/>
    </source>
</evidence>
<dbReference type="Gene3D" id="3.40.50.1820">
    <property type="entry name" value="alpha/beta hydrolase"/>
    <property type="match status" value="1"/>
</dbReference>
<proteinExistence type="predicted"/>
<name>A0A0M3AJV9_9SPHN</name>
<dbReference type="PATRIC" id="fig|56193.3.peg.4666"/>
<keyword evidence="3" id="KW-1185">Reference proteome</keyword>
<dbReference type="PANTHER" id="PTHR46438:SF11">
    <property type="entry name" value="LIPASE-RELATED"/>
    <property type="match status" value="1"/>
</dbReference>
<dbReference type="InterPro" id="IPR000073">
    <property type="entry name" value="AB_hydrolase_1"/>
</dbReference>
<dbReference type="PANTHER" id="PTHR46438">
    <property type="entry name" value="ALPHA/BETA-HYDROLASES SUPERFAMILY PROTEIN"/>
    <property type="match status" value="1"/>
</dbReference>
<evidence type="ECO:0000259" key="1">
    <source>
        <dbReference type="Pfam" id="PF00561"/>
    </source>
</evidence>
<gene>
    <name evidence="2" type="ORF">YP76_22190</name>
</gene>
<organism evidence="2 3">
    <name type="scientific">Sphingobium chungbukense</name>
    <dbReference type="NCBI Taxonomy" id="56193"/>
    <lineage>
        <taxon>Bacteria</taxon>
        <taxon>Pseudomonadati</taxon>
        <taxon>Pseudomonadota</taxon>
        <taxon>Alphaproteobacteria</taxon>
        <taxon>Sphingomonadales</taxon>
        <taxon>Sphingomonadaceae</taxon>
        <taxon>Sphingobium</taxon>
    </lineage>
</organism>
<protein>
    <submittedName>
        <fullName evidence="2">2-hydroxy-6-oxo-2,4-heptadienoate hydrolase</fullName>
    </submittedName>
</protein>
<dbReference type="Proteomes" id="UP000033874">
    <property type="component" value="Unassembled WGS sequence"/>
</dbReference>
<dbReference type="SUPFAM" id="SSF53474">
    <property type="entry name" value="alpha/beta-Hydrolases"/>
    <property type="match status" value="1"/>
</dbReference>
<dbReference type="AlphaFoldDB" id="A0A0M3AJV9"/>
<comment type="caution">
    <text evidence="2">The sequence shown here is derived from an EMBL/GenBank/DDBJ whole genome shotgun (WGS) entry which is preliminary data.</text>
</comment>
<accession>A0A0M3AJV9</accession>
<feature type="domain" description="AB hydrolase-1" evidence="1">
    <location>
        <begin position="30"/>
        <end position="262"/>
    </location>
</feature>
<dbReference type="EMBL" id="LBIC01000012">
    <property type="protein sequence ID" value="KKW90145.1"/>
    <property type="molecule type" value="Genomic_DNA"/>
</dbReference>
<dbReference type="PRINTS" id="PR00111">
    <property type="entry name" value="ABHYDROLASE"/>
</dbReference>
<dbReference type="Pfam" id="PF00561">
    <property type="entry name" value="Abhydrolase_1"/>
    <property type="match status" value="1"/>
</dbReference>
<evidence type="ECO:0000313" key="2">
    <source>
        <dbReference type="EMBL" id="KKW90145.1"/>
    </source>
</evidence>